<protein>
    <submittedName>
        <fullName evidence="1">Uncharacterized protein</fullName>
    </submittedName>
</protein>
<evidence type="ECO:0000313" key="1">
    <source>
        <dbReference type="EMBL" id="RDB18765.1"/>
    </source>
</evidence>
<dbReference type="EMBL" id="LUEZ02000088">
    <property type="protein sequence ID" value="RDB18765.1"/>
    <property type="molecule type" value="Genomic_DNA"/>
</dbReference>
<reference evidence="1" key="1">
    <citation type="submission" date="2018-04" db="EMBL/GenBank/DDBJ databases">
        <title>Whole genome sequencing of Hypsizygus marmoreus.</title>
        <authorList>
            <person name="Choi I.-G."/>
            <person name="Min B."/>
            <person name="Kim J.-G."/>
            <person name="Kim S."/>
            <person name="Oh Y.-L."/>
            <person name="Kong W.-S."/>
            <person name="Park H."/>
            <person name="Jeong J."/>
            <person name="Song E.-S."/>
        </authorList>
    </citation>
    <scope>NUCLEOTIDE SEQUENCE [LARGE SCALE GENOMIC DNA]</scope>
    <source>
        <strain evidence="1">51987-8</strain>
    </source>
</reference>
<accession>A0A369JEC9</accession>
<dbReference type="Proteomes" id="UP000076154">
    <property type="component" value="Unassembled WGS sequence"/>
</dbReference>
<sequence length="127" mass="14790">MSRFVFGLLSPTFPRLMTLRTASLLTPHFVHSFSAFIRPSFSWILFTPPSSSFRPPPTERHPDHAPAATDILDRQYIRPSSRRRADSRCIRRHPEPPFRRWGVTLAVKYWCGVVLTDLRLGRLVFKE</sequence>
<comment type="caution">
    <text evidence="1">The sequence shown here is derived from an EMBL/GenBank/DDBJ whole genome shotgun (WGS) entry which is preliminary data.</text>
</comment>
<name>A0A369JEC9_HYPMA</name>
<keyword evidence="2" id="KW-1185">Reference proteome</keyword>
<feature type="non-terminal residue" evidence="1">
    <location>
        <position position="127"/>
    </location>
</feature>
<proteinExistence type="predicted"/>
<gene>
    <name evidence="1" type="ORF">Hypma_014611</name>
</gene>
<dbReference type="AlphaFoldDB" id="A0A369JEC9"/>
<evidence type="ECO:0000313" key="2">
    <source>
        <dbReference type="Proteomes" id="UP000076154"/>
    </source>
</evidence>
<dbReference type="InParanoid" id="A0A369JEC9"/>
<organism evidence="1 2">
    <name type="scientific">Hypsizygus marmoreus</name>
    <name type="common">White beech mushroom</name>
    <name type="synonym">Agaricus marmoreus</name>
    <dbReference type="NCBI Taxonomy" id="39966"/>
    <lineage>
        <taxon>Eukaryota</taxon>
        <taxon>Fungi</taxon>
        <taxon>Dikarya</taxon>
        <taxon>Basidiomycota</taxon>
        <taxon>Agaricomycotina</taxon>
        <taxon>Agaricomycetes</taxon>
        <taxon>Agaricomycetidae</taxon>
        <taxon>Agaricales</taxon>
        <taxon>Tricholomatineae</taxon>
        <taxon>Lyophyllaceae</taxon>
        <taxon>Hypsizygus</taxon>
    </lineage>
</organism>